<name>A0ABR4C8P7_9HELO</name>
<evidence type="ECO:0000313" key="3">
    <source>
        <dbReference type="Proteomes" id="UP001595075"/>
    </source>
</evidence>
<sequence>MFNHLLASFLSSILLVLLLPALSNCAVPARPEITPPPVFRRAPPDIKANPLDACWKSWSSYRSNSFATQMSSQYPGTTKVLSKYIETYFNQETVNYDSMKWTTLCDGHSREVSRAPTTTLATSYSTYFNYTTWIPERYHTTNIVPTCTYSRGSNECTKLWSSWSSSTSSAATASDYPITWDDIVQFRVPPCDEPEWNCPVKPDLAECTVGADYTGTMYYWPVTTVSGDFCAQNGTTLTPKPTKPGHPNTVVFHGETFTSPSVYLVYPSVTAFYRSAGQGLNVRTAPCGPTLTDVTLTMAPQSVSSVQYKYPADPMSISWDDFNTVRKDAWADSCPYPRACTGFVLAPFKNYNPFIQVPHELMRKGGRAWKNCTGWSYVRPKLVPLGPKMTTEGGWHQGVFGTVAPNAAKPTQVGTAVPKTTDSFP</sequence>
<keyword evidence="1" id="KW-0732">Signal</keyword>
<dbReference type="EMBL" id="JAZHXI010000011">
    <property type="protein sequence ID" value="KAL2066300.1"/>
    <property type="molecule type" value="Genomic_DNA"/>
</dbReference>
<feature type="signal peptide" evidence="1">
    <location>
        <begin position="1"/>
        <end position="25"/>
    </location>
</feature>
<evidence type="ECO:0000313" key="2">
    <source>
        <dbReference type="EMBL" id="KAL2066300.1"/>
    </source>
</evidence>
<organism evidence="2 3">
    <name type="scientific">Oculimacula yallundae</name>
    <dbReference type="NCBI Taxonomy" id="86028"/>
    <lineage>
        <taxon>Eukaryota</taxon>
        <taxon>Fungi</taxon>
        <taxon>Dikarya</taxon>
        <taxon>Ascomycota</taxon>
        <taxon>Pezizomycotina</taxon>
        <taxon>Leotiomycetes</taxon>
        <taxon>Helotiales</taxon>
        <taxon>Ploettnerulaceae</taxon>
        <taxon>Oculimacula</taxon>
    </lineage>
</organism>
<evidence type="ECO:0000256" key="1">
    <source>
        <dbReference type="SAM" id="SignalP"/>
    </source>
</evidence>
<accession>A0ABR4C8P7</accession>
<keyword evidence="3" id="KW-1185">Reference proteome</keyword>
<dbReference type="Proteomes" id="UP001595075">
    <property type="component" value="Unassembled WGS sequence"/>
</dbReference>
<comment type="caution">
    <text evidence="2">The sequence shown here is derived from an EMBL/GenBank/DDBJ whole genome shotgun (WGS) entry which is preliminary data.</text>
</comment>
<gene>
    <name evidence="2" type="ORF">VTL71DRAFT_2371</name>
</gene>
<proteinExistence type="predicted"/>
<protein>
    <submittedName>
        <fullName evidence="2">Uncharacterized protein</fullName>
    </submittedName>
</protein>
<reference evidence="2 3" key="1">
    <citation type="journal article" date="2024" name="Commun. Biol.">
        <title>Comparative genomic analysis of thermophilic fungi reveals convergent evolutionary adaptations and gene losses.</title>
        <authorList>
            <person name="Steindorff A.S."/>
            <person name="Aguilar-Pontes M.V."/>
            <person name="Robinson A.J."/>
            <person name="Andreopoulos B."/>
            <person name="LaButti K."/>
            <person name="Kuo A."/>
            <person name="Mondo S."/>
            <person name="Riley R."/>
            <person name="Otillar R."/>
            <person name="Haridas S."/>
            <person name="Lipzen A."/>
            <person name="Grimwood J."/>
            <person name="Schmutz J."/>
            <person name="Clum A."/>
            <person name="Reid I.D."/>
            <person name="Moisan M.C."/>
            <person name="Butler G."/>
            <person name="Nguyen T.T.M."/>
            <person name="Dewar K."/>
            <person name="Conant G."/>
            <person name="Drula E."/>
            <person name="Henrissat B."/>
            <person name="Hansel C."/>
            <person name="Singer S."/>
            <person name="Hutchinson M.I."/>
            <person name="de Vries R.P."/>
            <person name="Natvig D.O."/>
            <person name="Powell A.J."/>
            <person name="Tsang A."/>
            <person name="Grigoriev I.V."/>
        </authorList>
    </citation>
    <scope>NUCLEOTIDE SEQUENCE [LARGE SCALE GENOMIC DNA]</scope>
    <source>
        <strain evidence="2 3">CBS 494.80</strain>
    </source>
</reference>
<feature type="chain" id="PRO_5045595548" evidence="1">
    <location>
        <begin position="26"/>
        <end position="425"/>
    </location>
</feature>